<dbReference type="InterPro" id="IPR052342">
    <property type="entry name" value="MCH/BMMD"/>
</dbReference>
<dbReference type="SUPFAM" id="SSF54637">
    <property type="entry name" value="Thioesterase/thiol ester dehydrase-isomerase"/>
    <property type="match status" value="1"/>
</dbReference>
<feature type="domain" description="MaoC-like" evidence="1">
    <location>
        <begin position="27"/>
        <end position="114"/>
    </location>
</feature>
<dbReference type="AlphaFoldDB" id="A0A381QCN6"/>
<gene>
    <name evidence="2" type="ORF">METZ01_LOCUS28267</name>
</gene>
<reference evidence="2" key="1">
    <citation type="submission" date="2018-05" db="EMBL/GenBank/DDBJ databases">
        <authorList>
            <person name="Lanie J.A."/>
            <person name="Ng W.-L."/>
            <person name="Kazmierczak K.M."/>
            <person name="Andrzejewski T.M."/>
            <person name="Davidsen T.M."/>
            <person name="Wayne K.J."/>
            <person name="Tettelin H."/>
            <person name="Glass J.I."/>
            <person name="Rusch D."/>
            <person name="Podicherti R."/>
            <person name="Tsui H.-C.T."/>
            <person name="Winkler M.E."/>
        </authorList>
    </citation>
    <scope>NUCLEOTIDE SEQUENCE</scope>
</reference>
<dbReference type="PANTHER" id="PTHR43664">
    <property type="entry name" value="MONOAMINE OXIDASE-RELATED"/>
    <property type="match status" value="1"/>
</dbReference>
<proteinExistence type="predicted"/>
<evidence type="ECO:0000313" key="2">
    <source>
        <dbReference type="EMBL" id="SUZ75413.1"/>
    </source>
</evidence>
<dbReference type="InterPro" id="IPR029069">
    <property type="entry name" value="HotDog_dom_sf"/>
</dbReference>
<dbReference type="Gene3D" id="3.10.129.10">
    <property type="entry name" value="Hotdog Thioesterase"/>
    <property type="match status" value="1"/>
</dbReference>
<dbReference type="Pfam" id="PF01575">
    <property type="entry name" value="MaoC_dehydratas"/>
    <property type="match status" value="1"/>
</dbReference>
<organism evidence="2">
    <name type="scientific">marine metagenome</name>
    <dbReference type="NCBI Taxonomy" id="408172"/>
    <lineage>
        <taxon>unclassified sequences</taxon>
        <taxon>metagenomes</taxon>
        <taxon>ecological metagenomes</taxon>
    </lineage>
</organism>
<dbReference type="InterPro" id="IPR002539">
    <property type="entry name" value="MaoC-like_dom"/>
</dbReference>
<name>A0A381QCN6_9ZZZZ</name>
<evidence type="ECO:0000259" key="1">
    <source>
        <dbReference type="Pfam" id="PF01575"/>
    </source>
</evidence>
<protein>
    <recommendedName>
        <fullName evidence="1">MaoC-like domain-containing protein</fullName>
    </recommendedName>
</protein>
<sequence>MAVQVRKFEDIQIGDEITPLVKEIGIARMMAYGAATWDFIRLHYDADYARELGFEAPFVDGQMMGGFLTQQVQDWAGPGAFLRKLAFRNRIMVYPGDSLTCRGVVTDVSAADEGGMVECDLWMENQRGEKVVDPASALVRFPLRVGS</sequence>
<dbReference type="EMBL" id="UINC01001244">
    <property type="protein sequence ID" value="SUZ75413.1"/>
    <property type="molecule type" value="Genomic_DNA"/>
</dbReference>
<dbReference type="PANTHER" id="PTHR43664:SF1">
    <property type="entry name" value="BETA-METHYLMALYL-COA DEHYDRATASE"/>
    <property type="match status" value="1"/>
</dbReference>
<accession>A0A381QCN6</accession>